<comment type="similarity">
    <text evidence="11">Belongs to the Thz kinase family.</text>
</comment>
<evidence type="ECO:0000256" key="11">
    <source>
        <dbReference type="HAMAP-Rule" id="MF_00228"/>
    </source>
</evidence>
<accession>A0A0R1EST3</accession>
<dbReference type="SUPFAM" id="SSF53613">
    <property type="entry name" value="Ribokinase-like"/>
    <property type="match status" value="1"/>
</dbReference>
<comment type="caution">
    <text evidence="12">The sequence shown here is derived from an EMBL/GenBank/DDBJ whole genome shotgun (WGS) entry which is preliminary data.</text>
</comment>
<dbReference type="InterPro" id="IPR029056">
    <property type="entry name" value="Ribokinase-like"/>
</dbReference>
<dbReference type="GO" id="GO:0004417">
    <property type="term" value="F:hydroxyethylthiazole kinase activity"/>
    <property type="evidence" value="ECO:0007669"/>
    <property type="project" value="UniProtKB-UniRule"/>
</dbReference>
<sequence length="280" mass="30041">MTQSITEVFADAFKTTFPLKSSPLVDCITNPVTIESMANALLYIDAKPVMADLPEEFPELFTQIDALLLNLGHISPERKDSLLAAGRYAAETHKPFVVDLVGVAATQLRYDIGQQLLQNHPNVVKGNISEVRRFAGLKSTGRGVDGSQLDQSATALAELTKALQELTERFPNTTFLATGETDLVVSAKGQWRLENGVPQLDRFTGTGDIVGALTAALLGIGLSNDEAVVLTVSYFNCCAEVAAAQNTAGGIASFREKTLDQLSLLADQADWVQMVKGEAL</sequence>
<evidence type="ECO:0000256" key="2">
    <source>
        <dbReference type="ARBA" id="ARBA00001946"/>
    </source>
</evidence>
<keyword evidence="9 11" id="KW-0460">Magnesium</keyword>
<comment type="catalytic activity">
    <reaction evidence="1 11">
        <text>5-(2-hydroxyethyl)-4-methylthiazole + ATP = 4-methyl-5-(2-phosphooxyethyl)-thiazole + ADP + H(+)</text>
        <dbReference type="Rhea" id="RHEA:24212"/>
        <dbReference type="ChEBI" id="CHEBI:15378"/>
        <dbReference type="ChEBI" id="CHEBI:17957"/>
        <dbReference type="ChEBI" id="CHEBI:30616"/>
        <dbReference type="ChEBI" id="CHEBI:58296"/>
        <dbReference type="ChEBI" id="CHEBI:456216"/>
        <dbReference type="EC" id="2.7.1.50"/>
    </reaction>
</comment>
<dbReference type="PRINTS" id="PR01099">
    <property type="entry name" value="HYETHTZKNASE"/>
</dbReference>
<dbReference type="GO" id="GO:0009229">
    <property type="term" value="P:thiamine diphosphate biosynthetic process"/>
    <property type="evidence" value="ECO:0007669"/>
    <property type="project" value="UniProtKB-UniRule"/>
</dbReference>
<dbReference type="GO" id="GO:0005524">
    <property type="term" value="F:ATP binding"/>
    <property type="evidence" value="ECO:0007669"/>
    <property type="project" value="UniProtKB-UniRule"/>
</dbReference>
<dbReference type="Pfam" id="PF02110">
    <property type="entry name" value="HK"/>
    <property type="match status" value="1"/>
</dbReference>
<dbReference type="GO" id="GO:0009228">
    <property type="term" value="P:thiamine biosynthetic process"/>
    <property type="evidence" value="ECO:0007669"/>
    <property type="project" value="UniProtKB-KW"/>
</dbReference>
<proteinExistence type="inferred from homology"/>
<keyword evidence="10 11" id="KW-0784">Thiamine biosynthesis</keyword>
<feature type="binding site" evidence="11">
    <location>
        <position position="125"/>
    </location>
    <ligand>
        <name>ATP</name>
        <dbReference type="ChEBI" id="CHEBI:30616"/>
    </ligand>
</feature>
<comment type="cofactor">
    <cofactor evidence="2 11">
        <name>Mg(2+)</name>
        <dbReference type="ChEBI" id="CHEBI:18420"/>
    </cofactor>
</comment>
<evidence type="ECO:0000256" key="4">
    <source>
        <dbReference type="ARBA" id="ARBA00022679"/>
    </source>
</evidence>
<dbReference type="Proteomes" id="UP000051984">
    <property type="component" value="Unassembled WGS sequence"/>
</dbReference>
<evidence type="ECO:0000256" key="5">
    <source>
        <dbReference type="ARBA" id="ARBA00022723"/>
    </source>
</evidence>
<evidence type="ECO:0000313" key="13">
    <source>
        <dbReference type="Proteomes" id="UP000051984"/>
    </source>
</evidence>
<dbReference type="EMBL" id="AZCT01000007">
    <property type="protein sequence ID" value="KRK12444.1"/>
    <property type="molecule type" value="Genomic_DNA"/>
</dbReference>
<organism evidence="12 13">
    <name type="scientific">Lacticaseibacillus zeae DSM 20178 = KCTC 3804</name>
    <dbReference type="NCBI Taxonomy" id="1423816"/>
    <lineage>
        <taxon>Bacteria</taxon>
        <taxon>Bacillati</taxon>
        <taxon>Bacillota</taxon>
        <taxon>Bacilli</taxon>
        <taxon>Lactobacillales</taxon>
        <taxon>Lactobacillaceae</taxon>
        <taxon>Lacticaseibacillus</taxon>
    </lineage>
</organism>
<keyword evidence="7 11" id="KW-0418">Kinase</keyword>
<dbReference type="RefSeq" id="WP_010492793.1">
    <property type="nucleotide sequence ID" value="NZ_AZCT01000007.1"/>
</dbReference>
<evidence type="ECO:0000256" key="9">
    <source>
        <dbReference type="ARBA" id="ARBA00022842"/>
    </source>
</evidence>
<evidence type="ECO:0000256" key="1">
    <source>
        <dbReference type="ARBA" id="ARBA00001771"/>
    </source>
</evidence>
<keyword evidence="4 11" id="KW-0808">Transferase</keyword>
<gene>
    <name evidence="11" type="primary">thiM</name>
    <name evidence="12" type="ORF">FD51_GL002793</name>
</gene>
<dbReference type="CDD" id="cd01170">
    <property type="entry name" value="THZ_kinase"/>
    <property type="match status" value="1"/>
</dbReference>
<dbReference type="Gene3D" id="3.40.1190.20">
    <property type="match status" value="1"/>
</dbReference>
<reference evidence="12 13" key="1">
    <citation type="journal article" date="2015" name="Genome Announc.">
        <title>Expanding the biotechnology potential of lactobacilli through comparative genomics of 213 strains and associated genera.</title>
        <authorList>
            <person name="Sun Z."/>
            <person name="Harris H.M."/>
            <person name="McCann A."/>
            <person name="Guo C."/>
            <person name="Argimon S."/>
            <person name="Zhang W."/>
            <person name="Yang X."/>
            <person name="Jeffery I.B."/>
            <person name="Cooney J.C."/>
            <person name="Kagawa T.F."/>
            <person name="Liu W."/>
            <person name="Song Y."/>
            <person name="Salvetti E."/>
            <person name="Wrobel A."/>
            <person name="Rasinkangas P."/>
            <person name="Parkhill J."/>
            <person name="Rea M.C."/>
            <person name="O'Sullivan O."/>
            <person name="Ritari J."/>
            <person name="Douillard F.P."/>
            <person name="Paul Ross R."/>
            <person name="Yang R."/>
            <person name="Briner A.E."/>
            <person name="Felis G.E."/>
            <person name="de Vos W.M."/>
            <person name="Barrangou R."/>
            <person name="Klaenhammer T.R."/>
            <person name="Caufield P.W."/>
            <person name="Cui Y."/>
            <person name="Zhang H."/>
            <person name="O'Toole P.W."/>
        </authorList>
    </citation>
    <scope>NUCLEOTIDE SEQUENCE [LARGE SCALE GENOMIC DNA]</scope>
    <source>
        <strain evidence="12 13">DSM 20178</strain>
    </source>
</reference>
<keyword evidence="6 11" id="KW-0547">Nucleotide-binding</keyword>
<feature type="binding site" evidence="11">
    <location>
        <position position="205"/>
    </location>
    <ligand>
        <name>substrate</name>
    </ligand>
</feature>
<evidence type="ECO:0000256" key="6">
    <source>
        <dbReference type="ARBA" id="ARBA00022741"/>
    </source>
</evidence>
<dbReference type="PIRSF" id="PIRSF000513">
    <property type="entry name" value="Thz_kinase"/>
    <property type="match status" value="1"/>
</dbReference>
<comment type="pathway">
    <text evidence="3 11">Cofactor biosynthesis; thiamine diphosphate biosynthesis; 4-methyl-5-(2-phosphoethyl)-thiazole from 5-(2-hydroxyethyl)-4-methylthiazole: step 1/1.</text>
</comment>
<evidence type="ECO:0000256" key="8">
    <source>
        <dbReference type="ARBA" id="ARBA00022840"/>
    </source>
</evidence>
<name>A0A0R1EST3_LACZE</name>
<dbReference type="PATRIC" id="fig|1423816.3.peg.2907"/>
<protein>
    <recommendedName>
        <fullName evidence="11">Hydroxyethylthiazole kinase</fullName>
        <ecNumber evidence="11">2.7.1.50</ecNumber>
    </recommendedName>
    <alternativeName>
        <fullName evidence="11">4-methyl-5-beta-hydroxyethylthiazole kinase</fullName>
        <shortName evidence="11">TH kinase</shortName>
        <shortName evidence="11">Thz kinase</shortName>
    </alternativeName>
</protein>
<dbReference type="EC" id="2.7.1.50" evidence="11"/>
<comment type="function">
    <text evidence="11">Catalyzes the phosphorylation of the hydroxyl group of 4-methyl-5-beta-hydroxyethylthiazole (THZ).</text>
</comment>
<feature type="binding site" evidence="11">
    <location>
        <position position="50"/>
    </location>
    <ligand>
        <name>substrate</name>
    </ligand>
</feature>
<dbReference type="HAMAP" id="MF_00228">
    <property type="entry name" value="Thz_kinase"/>
    <property type="match status" value="1"/>
</dbReference>
<dbReference type="eggNOG" id="COG2145">
    <property type="taxonomic scope" value="Bacteria"/>
</dbReference>
<evidence type="ECO:0000256" key="10">
    <source>
        <dbReference type="ARBA" id="ARBA00022977"/>
    </source>
</evidence>
<dbReference type="InterPro" id="IPR000417">
    <property type="entry name" value="Hyethyz_kinase"/>
</dbReference>
<feature type="binding site" evidence="11">
    <location>
        <position position="178"/>
    </location>
    <ligand>
        <name>ATP</name>
        <dbReference type="ChEBI" id="CHEBI:30616"/>
    </ligand>
</feature>
<evidence type="ECO:0000313" key="12">
    <source>
        <dbReference type="EMBL" id="KRK12444.1"/>
    </source>
</evidence>
<keyword evidence="5 11" id="KW-0479">Metal-binding</keyword>
<keyword evidence="8 11" id="KW-0067">ATP-binding</keyword>
<dbReference type="UniPathway" id="UPA00060">
    <property type="reaction ID" value="UER00139"/>
</dbReference>
<dbReference type="AlphaFoldDB" id="A0A0R1EST3"/>
<dbReference type="GO" id="GO:0000287">
    <property type="term" value="F:magnesium ion binding"/>
    <property type="evidence" value="ECO:0007669"/>
    <property type="project" value="UniProtKB-UniRule"/>
</dbReference>
<evidence type="ECO:0000256" key="7">
    <source>
        <dbReference type="ARBA" id="ARBA00022777"/>
    </source>
</evidence>
<evidence type="ECO:0000256" key="3">
    <source>
        <dbReference type="ARBA" id="ARBA00004868"/>
    </source>
</evidence>